<dbReference type="AlphaFoldDB" id="A0A7C3PHJ3"/>
<feature type="transmembrane region" description="Helical" evidence="1">
    <location>
        <begin position="77"/>
        <end position="95"/>
    </location>
</feature>
<keyword evidence="1" id="KW-0812">Transmembrane</keyword>
<keyword evidence="1" id="KW-1133">Transmembrane helix</keyword>
<keyword evidence="1" id="KW-0472">Membrane</keyword>
<proteinExistence type="predicted"/>
<protein>
    <submittedName>
        <fullName evidence="2">Uncharacterized protein</fullName>
    </submittedName>
</protein>
<reference evidence="2" key="1">
    <citation type="journal article" date="2020" name="mSystems">
        <title>Genome- and Community-Level Interaction Insights into Carbon Utilization and Element Cycling Functions of Hydrothermarchaeota in Hydrothermal Sediment.</title>
        <authorList>
            <person name="Zhou Z."/>
            <person name="Liu Y."/>
            <person name="Xu W."/>
            <person name="Pan J."/>
            <person name="Luo Z.H."/>
            <person name="Li M."/>
        </authorList>
    </citation>
    <scope>NUCLEOTIDE SEQUENCE [LARGE SCALE GENOMIC DNA]</scope>
    <source>
        <strain evidence="2">SpSt-418</strain>
    </source>
</reference>
<accession>A0A7C3PHJ3</accession>
<name>A0A7C3PHJ3_9CYAN</name>
<sequence length="123" mass="13942">MFQNSLRFLPGLRIQNTLKLAAIALALVRLETFARKGFETMVDDTAPIFWFFLLLRTVLLIVLQMQEPCQPLPFQVPLYPLTSILFCTICGYLLYSSLVYTGIGAIAGVMLVLFRIPVVRRNS</sequence>
<feature type="transmembrane region" description="Helical" evidence="1">
    <location>
        <begin position="48"/>
        <end position="65"/>
    </location>
</feature>
<feature type="transmembrane region" description="Helical" evidence="1">
    <location>
        <begin position="101"/>
        <end position="118"/>
    </location>
</feature>
<evidence type="ECO:0000313" key="2">
    <source>
        <dbReference type="EMBL" id="HFM98120.1"/>
    </source>
</evidence>
<dbReference type="EMBL" id="DSRU01000150">
    <property type="protein sequence ID" value="HFM98120.1"/>
    <property type="molecule type" value="Genomic_DNA"/>
</dbReference>
<evidence type="ECO:0000256" key="1">
    <source>
        <dbReference type="SAM" id="Phobius"/>
    </source>
</evidence>
<comment type="caution">
    <text evidence="2">The sequence shown here is derived from an EMBL/GenBank/DDBJ whole genome shotgun (WGS) entry which is preliminary data.</text>
</comment>
<organism evidence="2">
    <name type="scientific">Oscillatoriales cyanobacterium SpSt-418</name>
    <dbReference type="NCBI Taxonomy" id="2282169"/>
    <lineage>
        <taxon>Bacteria</taxon>
        <taxon>Bacillati</taxon>
        <taxon>Cyanobacteriota</taxon>
        <taxon>Cyanophyceae</taxon>
        <taxon>Oscillatoriophycideae</taxon>
        <taxon>Oscillatoriales</taxon>
    </lineage>
</organism>
<gene>
    <name evidence="2" type="ORF">ENR64_10270</name>
</gene>